<dbReference type="Proteomes" id="UP000663887">
    <property type="component" value="Unassembled WGS sequence"/>
</dbReference>
<evidence type="ECO:0000313" key="6">
    <source>
        <dbReference type="Proteomes" id="UP000663887"/>
    </source>
</evidence>
<evidence type="ECO:0008006" key="7">
    <source>
        <dbReference type="Google" id="ProtNLM"/>
    </source>
</evidence>
<dbReference type="EMBL" id="CAJNRG010013528">
    <property type="protein sequence ID" value="CAF2149224.1"/>
    <property type="molecule type" value="Genomic_DNA"/>
</dbReference>
<accession>A0A816XPU5</accession>
<organism evidence="4 6">
    <name type="scientific">Rotaria magnacalcarata</name>
    <dbReference type="NCBI Taxonomy" id="392030"/>
    <lineage>
        <taxon>Eukaryota</taxon>
        <taxon>Metazoa</taxon>
        <taxon>Spiralia</taxon>
        <taxon>Gnathifera</taxon>
        <taxon>Rotifera</taxon>
        <taxon>Eurotatoria</taxon>
        <taxon>Bdelloidea</taxon>
        <taxon>Philodinida</taxon>
        <taxon>Philodinidae</taxon>
        <taxon>Rotaria</taxon>
    </lineage>
</organism>
<dbReference type="InterPro" id="IPR008906">
    <property type="entry name" value="HATC_C_dom"/>
</dbReference>
<protein>
    <recommendedName>
        <fullName evidence="7">Zinc finger MYM-type protein 1-like</fullName>
    </recommendedName>
</protein>
<dbReference type="GO" id="GO:0046983">
    <property type="term" value="F:protein dimerization activity"/>
    <property type="evidence" value="ECO:0007669"/>
    <property type="project" value="InterPro"/>
</dbReference>
<evidence type="ECO:0000259" key="2">
    <source>
        <dbReference type="Pfam" id="PF05699"/>
    </source>
</evidence>
<dbReference type="InterPro" id="IPR012337">
    <property type="entry name" value="RNaseH-like_sf"/>
</dbReference>
<dbReference type="Proteomes" id="UP000663842">
    <property type="component" value="Unassembled WGS sequence"/>
</dbReference>
<dbReference type="PANTHER" id="PTHR45749">
    <property type="match status" value="1"/>
</dbReference>
<feature type="region of interest" description="Disordered" evidence="1">
    <location>
        <begin position="1"/>
        <end position="46"/>
    </location>
</feature>
<feature type="domain" description="DUF4371" evidence="3">
    <location>
        <begin position="305"/>
        <end position="499"/>
    </location>
</feature>
<evidence type="ECO:0000313" key="5">
    <source>
        <dbReference type="EMBL" id="CAF4194279.1"/>
    </source>
</evidence>
<dbReference type="PANTHER" id="PTHR45749:SF21">
    <property type="entry name" value="DUF4371 DOMAIN-CONTAINING PROTEIN"/>
    <property type="match status" value="1"/>
</dbReference>
<dbReference type="EMBL" id="CAJOBF010006028">
    <property type="protein sequence ID" value="CAF4194279.1"/>
    <property type="molecule type" value="Genomic_DNA"/>
</dbReference>
<proteinExistence type="predicted"/>
<dbReference type="Pfam" id="PF05699">
    <property type="entry name" value="Dimer_Tnp_hAT"/>
    <property type="match status" value="1"/>
</dbReference>
<gene>
    <name evidence="5" type="ORF">UXM345_LOCUS27619</name>
    <name evidence="4" type="ORF">XDN619_LOCUS28305</name>
</gene>
<dbReference type="SUPFAM" id="SSF53098">
    <property type="entry name" value="Ribonuclease H-like"/>
    <property type="match status" value="1"/>
</dbReference>
<name>A0A816XPU5_9BILA</name>
<dbReference type="AlphaFoldDB" id="A0A816XPU5"/>
<evidence type="ECO:0000313" key="4">
    <source>
        <dbReference type="EMBL" id="CAF2149224.1"/>
    </source>
</evidence>
<evidence type="ECO:0000256" key="1">
    <source>
        <dbReference type="SAM" id="MobiDB-lite"/>
    </source>
</evidence>
<dbReference type="InterPro" id="IPR025398">
    <property type="entry name" value="DUF4371"/>
</dbReference>
<evidence type="ECO:0000259" key="3">
    <source>
        <dbReference type="Pfam" id="PF14291"/>
    </source>
</evidence>
<sequence length="908" mass="105496">MASSSERIPRSHTIEFFFNKRKKTDEPESPSLENIHSTNQQTNDSVNSSILSTTSQITEPINPNVSIDTDENDIISCLKSIIINIENDSGNDPSSTKSCSNKTNILFDIGVDLRQIYRMNQTCLELVNQTTEIDCVEEKVLNDTLNFTNQLTFLVNELRDKCLSKINYITSNRGIIQHNKEKPLIERDPGVISDDFNGVHNFSDDELRYLISKGPFQPRIDFPINEELKSMKQTNKVYCFICRLFGDGVGSEQSELAWIIGINKWNKMKSRGKGKKGRLVLHFISKSHNAAMGRYNNFRTNKNHVDLMLDSRKQQAEQKREATLKYNCTIVSTLIDISRFLARQNLAFRGTSDGEEQGNYIQLVNLFRKYNSNFNQWFLDSSLRAHKVTYLTPQSQNEFIEIIGKEVHREVLQRIMYVPFISIMVDSTPDISKKEMYSIIVRYTRNFEIEERLFAFGEMSSKVGADIVEFILAFFKRYGISTTKIISQSYDGASNMTGKNIGVQALLSKVLNRKIIFIPCGAHRSNLVVKHSSCISIEYITLFNILQALYNYISSSVKRHMIYKTKIDQANYGLLLKDLCETRWYARYESLNAIYVSYHVLVECLWELEDDSDNDTNTRHEAKSLRKKFVSFEFYVLVIFLRKVMAITNATTIQLQQEELNILAAIEMLTSLLELLQELRNDDDGFEQIFETAERELQRYDIDFEAEFHRLHRSRVRSSRIEENNKNPYVFTRKEFYTTLFRKIIDQLYMEYNTYLSTLNETLCCFKHLSPSTINGFTQNDADHLVNIVPGLDDALLLFQEFKQLAPSIMRCSSILEVAKIFKENSKIYPRASIVYQFMLTLPITVATNERSFSKLKLIKNYLRSTMDNQRLFYLLISSIEYDILDEIDIQKLVQDWAKMKDRKVVVY</sequence>
<feature type="domain" description="HAT C-terminal dimerisation" evidence="2">
    <location>
        <begin position="814"/>
        <end position="880"/>
    </location>
</feature>
<feature type="compositionally biased region" description="Polar residues" evidence="1">
    <location>
        <begin position="31"/>
        <end position="46"/>
    </location>
</feature>
<reference evidence="4" key="1">
    <citation type="submission" date="2021-02" db="EMBL/GenBank/DDBJ databases">
        <authorList>
            <person name="Nowell W R."/>
        </authorList>
    </citation>
    <scope>NUCLEOTIDE SEQUENCE</scope>
</reference>
<comment type="caution">
    <text evidence="4">The sequence shown here is derived from an EMBL/GenBank/DDBJ whole genome shotgun (WGS) entry which is preliminary data.</text>
</comment>
<dbReference type="Pfam" id="PF14291">
    <property type="entry name" value="DUF4371"/>
    <property type="match status" value="1"/>
</dbReference>